<gene>
    <name evidence="6" type="ORF">CTB96_10240</name>
</gene>
<dbReference type="SMART" id="SM00382">
    <property type="entry name" value="AAA"/>
    <property type="match status" value="1"/>
</dbReference>
<dbReference type="PANTHER" id="PTHR43335:SF4">
    <property type="entry name" value="ABC TRANSPORTER, ATP-BINDING PROTEIN"/>
    <property type="match status" value="1"/>
</dbReference>
<keyword evidence="2" id="KW-0813">Transport</keyword>
<accession>A0A317ZQW5</accession>
<comment type="caution">
    <text evidence="6">The sequence shown here is derived from an EMBL/GenBank/DDBJ whole genome shotgun (WGS) entry which is preliminary data.</text>
</comment>
<reference evidence="6 7" key="1">
    <citation type="submission" date="2018-05" db="EMBL/GenBank/DDBJ databases">
        <title>Genetic diversity of glacier-inhabiting Cryobacterium bacteria in China and description of Cryobacterium mengkeensis sp. nov. and Arthrobacter glacialis sp. nov.</title>
        <authorList>
            <person name="Liu Q."/>
            <person name="Xin Y.-H."/>
        </authorList>
    </citation>
    <scope>NUCLEOTIDE SEQUENCE [LARGE SCALE GENOMIC DNA]</scope>
    <source>
        <strain evidence="6 7">SK-1</strain>
    </source>
</reference>
<protein>
    <submittedName>
        <fullName evidence="6">ABC transporter</fullName>
    </submittedName>
</protein>
<evidence type="ECO:0000259" key="5">
    <source>
        <dbReference type="PROSITE" id="PS50893"/>
    </source>
</evidence>
<evidence type="ECO:0000256" key="2">
    <source>
        <dbReference type="ARBA" id="ARBA00022448"/>
    </source>
</evidence>
<dbReference type="InterPro" id="IPR027417">
    <property type="entry name" value="P-loop_NTPase"/>
</dbReference>
<feature type="domain" description="ABC transporter" evidence="5">
    <location>
        <begin position="5"/>
        <end position="231"/>
    </location>
</feature>
<dbReference type="EMBL" id="QHLY01000012">
    <property type="protein sequence ID" value="PXA67135.1"/>
    <property type="molecule type" value="Genomic_DNA"/>
</dbReference>
<dbReference type="PROSITE" id="PS50893">
    <property type="entry name" value="ABC_TRANSPORTER_2"/>
    <property type="match status" value="1"/>
</dbReference>
<comment type="similarity">
    <text evidence="1">Belongs to the ABC transporter superfamily.</text>
</comment>
<dbReference type="Pfam" id="PF00005">
    <property type="entry name" value="ABC_tran"/>
    <property type="match status" value="1"/>
</dbReference>
<dbReference type="AlphaFoldDB" id="A0A317ZQW5"/>
<keyword evidence="4" id="KW-0067">ATP-binding</keyword>
<evidence type="ECO:0000256" key="4">
    <source>
        <dbReference type="ARBA" id="ARBA00022840"/>
    </source>
</evidence>
<dbReference type="InterPro" id="IPR003593">
    <property type="entry name" value="AAA+_ATPase"/>
</dbReference>
<dbReference type="OrthoDB" id="9804819at2"/>
<evidence type="ECO:0000313" key="6">
    <source>
        <dbReference type="EMBL" id="PXA67135.1"/>
    </source>
</evidence>
<dbReference type="PROSITE" id="PS00211">
    <property type="entry name" value="ABC_TRANSPORTER_1"/>
    <property type="match status" value="1"/>
</dbReference>
<proteinExistence type="inferred from homology"/>
<dbReference type="PANTHER" id="PTHR43335">
    <property type="entry name" value="ABC TRANSPORTER, ATP-BINDING PROTEIN"/>
    <property type="match status" value="1"/>
</dbReference>
<evidence type="ECO:0000256" key="1">
    <source>
        <dbReference type="ARBA" id="ARBA00005417"/>
    </source>
</evidence>
<evidence type="ECO:0000256" key="3">
    <source>
        <dbReference type="ARBA" id="ARBA00022741"/>
    </source>
</evidence>
<keyword evidence="7" id="KW-1185">Reference proteome</keyword>
<dbReference type="Gene3D" id="3.40.50.300">
    <property type="entry name" value="P-loop containing nucleotide triphosphate hydrolases"/>
    <property type="match status" value="1"/>
</dbReference>
<name>A0A317ZQW5_9MICO</name>
<dbReference type="InterPro" id="IPR017871">
    <property type="entry name" value="ABC_transporter-like_CS"/>
</dbReference>
<organism evidence="6 7">
    <name type="scientific">Cryobacterium arcticum</name>
    <dbReference type="NCBI Taxonomy" id="670052"/>
    <lineage>
        <taxon>Bacteria</taxon>
        <taxon>Bacillati</taxon>
        <taxon>Actinomycetota</taxon>
        <taxon>Actinomycetes</taxon>
        <taxon>Micrococcales</taxon>
        <taxon>Microbacteriaceae</taxon>
        <taxon>Cryobacterium</taxon>
    </lineage>
</organism>
<dbReference type="InterPro" id="IPR003439">
    <property type="entry name" value="ABC_transporter-like_ATP-bd"/>
</dbReference>
<dbReference type="SUPFAM" id="SSF52540">
    <property type="entry name" value="P-loop containing nucleoside triphosphate hydrolases"/>
    <property type="match status" value="1"/>
</dbReference>
<keyword evidence="3" id="KW-0547">Nucleotide-binding</keyword>
<sequence length="301" mass="31129">MEHMITAEHLTKRYRSRVAVDDVSFTASPGRITGFLGPNGAGKSTTMRMLCGLASPTSGNSTVLGVPFRALENPGRHVGVLLDAAAQHNGRTGRESLSISAQVMKLPARRVEEVLELVGLTPSEGGSRIRGYSLGMRQRLGLAAALLGDPQVLILDEPANGLDPAGIRWMRGLLTSFAAAGGTVLLSSHLLLEVEAVADDLVIIGQGRVLAHGSAAELLAVPGTQVQSLDDDRLGAALIAAGFDVAATGAGLTTSATVDDVGRIALGAAIVVTDLRPAANAGLEELFFTMTAQHGREDVSA</sequence>
<dbReference type="Proteomes" id="UP000246722">
    <property type="component" value="Unassembled WGS sequence"/>
</dbReference>
<dbReference type="GO" id="GO:0016887">
    <property type="term" value="F:ATP hydrolysis activity"/>
    <property type="evidence" value="ECO:0007669"/>
    <property type="project" value="InterPro"/>
</dbReference>
<evidence type="ECO:0000313" key="7">
    <source>
        <dbReference type="Proteomes" id="UP000246722"/>
    </source>
</evidence>
<dbReference type="GO" id="GO:0005524">
    <property type="term" value="F:ATP binding"/>
    <property type="evidence" value="ECO:0007669"/>
    <property type="project" value="UniProtKB-KW"/>
</dbReference>